<dbReference type="PANTHER" id="PTHR43798:SF33">
    <property type="entry name" value="HYDROLASE, PUTATIVE (AFU_ORTHOLOGUE AFUA_2G14860)-RELATED"/>
    <property type="match status" value="1"/>
</dbReference>
<dbReference type="GO" id="GO:0046464">
    <property type="term" value="P:acylglycerol catabolic process"/>
    <property type="evidence" value="ECO:0007669"/>
    <property type="project" value="TreeGrafter"/>
</dbReference>
<evidence type="ECO:0000259" key="1">
    <source>
        <dbReference type="Pfam" id="PF00561"/>
    </source>
</evidence>
<keyword evidence="2" id="KW-0378">Hydrolase</keyword>
<comment type="caution">
    <text evidence="2">The sequence shown here is derived from an EMBL/GenBank/DDBJ whole genome shotgun (WGS) entry which is preliminary data.</text>
</comment>
<gene>
    <name evidence="2" type="ORF">D3872_09360</name>
</gene>
<feature type="domain" description="AB hydrolase-1" evidence="1">
    <location>
        <begin position="31"/>
        <end position="260"/>
    </location>
</feature>
<dbReference type="Gene3D" id="3.40.50.1820">
    <property type="entry name" value="alpha/beta hydrolase"/>
    <property type="match status" value="1"/>
</dbReference>
<name>A0A418Y0U8_9BURK</name>
<dbReference type="InterPro" id="IPR000073">
    <property type="entry name" value="AB_hydrolase_1"/>
</dbReference>
<dbReference type="GO" id="GO:0016020">
    <property type="term" value="C:membrane"/>
    <property type="evidence" value="ECO:0007669"/>
    <property type="project" value="TreeGrafter"/>
</dbReference>
<proteinExistence type="predicted"/>
<dbReference type="RefSeq" id="WP_119810514.1">
    <property type="nucleotide sequence ID" value="NZ_QYUP01000089.1"/>
</dbReference>
<accession>A0A418Y0U8</accession>
<dbReference type="Pfam" id="PF00561">
    <property type="entry name" value="Abhydrolase_1"/>
    <property type="match status" value="1"/>
</dbReference>
<protein>
    <submittedName>
        <fullName evidence="2">Alpha/beta fold hydrolase</fullName>
    </submittedName>
</protein>
<dbReference type="PANTHER" id="PTHR43798">
    <property type="entry name" value="MONOACYLGLYCEROL LIPASE"/>
    <property type="match status" value="1"/>
</dbReference>
<dbReference type="GO" id="GO:0047372">
    <property type="term" value="F:monoacylglycerol lipase activity"/>
    <property type="evidence" value="ECO:0007669"/>
    <property type="project" value="TreeGrafter"/>
</dbReference>
<reference evidence="2 3" key="1">
    <citation type="submission" date="2018-09" db="EMBL/GenBank/DDBJ databases">
        <authorList>
            <person name="Zhu H."/>
        </authorList>
    </citation>
    <scope>NUCLEOTIDE SEQUENCE [LARGE SCALE GENOMIC DNA]</scope>
    <source>
        <strain evidence="2 3">K1S02-61</strain>
    </source>
</reference>
<keyword evidence="3" id="KW-1185">Reference proteome</keyword>
<organism evidence="2 3">
    <name type="scientific">Massilia cavernae</name>
    <dbReference type="NCBI Taxonomy" id="2320864"/>
    <lineage>
        <taxon>Bacteria</taxon>
        <taxon>Pseudomonadati</taxon>
        <taxon>Pseudomonadota</taxon>
        <taxon>Betaproteobacteria</taxon>
        <taxon>Burkholderiales</taxon>
        <taxon>Oxalobacteraceae</taxon>
        <taxon>Telluria group</taxon>
        <taxon>Massilia</taxon>
    </lineage>
</organism>
<dbReference type="OrthoDB" id="9799989at2"/>
<dbReference type="PRINTS" id="PR00111">
    <property type="entry name" value="ABHYDROLASE"/>
</dbReference>
<dbReference type="InterPro" id="IPR050266">
    <property type="entry name" value="AB_hydrolase_sf"/>
</dbReference>
<dbReference type="InterPro" id="IPR029058">
    <property type="entry name" value="AB_hydrolase_fold"/>
</dbReference>
<dbReference type="SUPFAM" id="SSF53474">
    <property type="entry name" value="alpha/beta-Hydrolases"/>
    <property type="match status" value="1"/>
</dbReference>
<evidence type="ECO:0000313" key="3">
    <source>
        <dbReference type="Proteomes" id="UP000284006"/>
    </source>
</evidence>
<evidence type="ECO:0000313" key="2">
    <source>
        <dbReference type="EMBL" id="RJG19023.1"/>
    </source>
</evidence>
<dbReference type="AlphaFoldDB" id="A0A418Y0U8"/>
<dbReference type="Proteomes" id="UP000284006">
    <property type="component" value="Unassembled WGS sequence"/>
</dbReference>
<sequence length="275" mass="29569">MEQQSPIPVGHFADIGNGHQIHYHDSGSGAPVIFLHGAGAGASGYSNFKGNFPEFAEAGYRSIVPDLLGYGLSSKPDLLQYDLDFFIAGVKGLVDALGLKQVTLLGNSLGGAIAIGYALAYPEDVGRLILMAPGGVEQLDTYLAMPGVANMFAVYKSMLTGVDAMRAVMTMQLYDPSLLTDAILAERAPIAATQTQAARSILKVPDMTSRLAELSCPVLAFWGVDDQFNPASGADKLMAHCRNIRTILVNRCGHWVQVEHRAMFNRMCIDFLHHG</sequence>
<dbReference type="EMBL" id="QYUP01000089">
    <property type="protein sequence ID" value="RJG19023.1"/>
    <property type="molecule type" value="Genomic_DNA"/>
</dbReference>